<feature type="transmembrane region" description="Helical" evidence="1">
    <location>
        <begin position="6"/>
        <end position="24"/>
    </location>
</feature>
<dbReference type="PANTHER" id="PTHR43646">
    <property type="entry name" value="GLYCOSYLTRANSFERASE"/>
    <property type="match status" value="1"/>
</dbReference>
<keyword evidence="1" id="KW-1133">Transmembrane helix</keyword>
<accession>A0A0P9EMB4</accession>
<dbReference type="CDD" id="cd06423">
    <property type="entry name" value="CESA_like"/>
    <property type="match status" value="1"/>
</dbReference>
<evidence type="ECO:0000259" key="2">
    <source>
        <dbReference type="Pfam" id="PF00535"/>
    </source>
</evidence>
<dbReference type="PANTHER" id="PTHR43646:SF3">
    <property type="entry name" value="SLR1566 PROTEIN"/>
    <property type="match status" value="1"/>
</dbReference>
<feature type="domain" description="Glycosyltransferase 2-like" evidence="2">
    <location>
        <begin position="49"/>
        <end position="216"/>
    </location>
</feature>
<keyword evidence="1" id="KW-0472">Membrane</keyword>
<organism evidence="3 4">
    <name type="scientific">Thiohalorhabdus denitrificans</name>
    <dbReference type="NCBI Taxonomy" id="381306"/>
    <lineage>
        <taxon>Bacteria</taxon>
        <taxon>Pseudomonadati</taxon>
        <taxon>Pseudomonadota</taxon>
        <taxon>Gammaproteobacteria</taxon>
        <taxon>Thiohalorhabdales</taxon>
        <taxon>Thiohalorhabdaceae</taxon>
        <taxon>Thiohalorhabdus</taxon>
    </lineage>
</organism>
<protein>
    <submittedName>
        <fullName evidence="3">Hopene-associated glycosyltransferase HpnB</fullName>
    </submittedName>
</protein>
<evidence type="ECO:0000313" key="4">
    <source>
        <dbReference type="Proteomes" id="UP000183104"/>
    </source>
</evidence>
<feature type="transmembrane region" description="Helical" evidence="1">
    <location>
        <begin position="282"/>
        <end position="303"/>
    </location>
</feature>
<dbReference type="Pfam" id="PF00535">
    <property type="entry name" value="Glycos_transf_2"/>
    <property type="match status" value="1"/>
</dbReference>
<proteinExistence type="predicted"/>
<dbReference type="SUPFAM" id="SSF53448">
    <property type="entry name" value="Nucleotide-diphospho-sugar transferases"/>
    <property type="match status" value="1"/>
</dbReference>
<dbReference type="Gene3D" id="3.90.550.10">
    <property type="entry name" value="Spore Coat Polysaccharide Biosynthesis Protein SpsA, Chain A"/>
    <property type="match status" value="1"/>
</dbReference>
<sequence length="380" mass="40405">METALFGLAAGGAALWTAVLVLPWRPWSTRERLEAAPGARAADLRDVTAVIPARDEAACIGRTVRALARQGRGLRILVVDDGSTDGTAAAARAVGGEGVTVLHGEPLPAGWQGKVWALEQGVRRVDTPYVLLLDADIELEPGTLLALRDKLRSEGRSLVSLMAALRMESAWERLLLPAFVFFFKLLYPFARINRPDRRVAGAAGGCMLLEAEALERAGGPAAIRDAVIDDCALARRLKRGGGSVWLGLTRSARSLRAYGSLGEIHDMVARTAFTQLRYSASLLTGATALMALAFWGPLLGLAAGGPSGRLAGGLGLAAMAAAYAPTLRFYGLNALRGLALSLAGTLFLAMTWSSAGRYWRGVRTRWKGRTYARLGQDGRG</sequence>
<dbReference type="InterPro" id="IPR001173">
    <property type="entry name" value="Glyco_trans_2-like"/>
</dbReference>
<dbReference type="RefSeq" id="WP_054966740.1">
    <property type="nucleotide sequence ID" value="NZ_FMUN01000002.1"/>
</dbReference>
<dbReference type="PATRIC" id="fig|381306.5.peg.1074"/>
<evidence type="ECO:0000313" key="3">
    <source>
        <dbReference type="EMBL" id="SCX92121.1"/>
    </source>
</evidence>
<feature type="transmembrane region" description="Helical" evidence="1">
    <location>
        <begin position="337"/>
        <end position="359"/>
    </location>
</feature>
<keyword evidence="3" id="KW-0808">Transferase</keyword>
<reference evidence="4" key="1">
    <citation type="submission" date="2016-10" db="EMBL/GenBank/DDBJ databases">
        <authorList>
            <person name="Varghese N."/>
        </authorList>
    </citation>
    <scope>NUCLEOTIDE SEQUENCE [LARGE SCALE GENOMIC DNA]</scope>
    <source>
        <strain evidence="4">HL 19</strain>
    </source>
</reference>
<dbReference type="NCBIfam" id="TIGR03469">
    <property type="entry name" value="HpnB"/>
    <property type="match status" value="1"/>
</dbReference>
<name>A0A0P9EMB4_9GAMM</name>
<dbReference type="GO" id="GO:0016740">
    <property type="term" value="F:transferase activity"/>
    <property type="evidence" value="ECO:0007669"/>
    <property type="project" value="UniProtKB-KW"/>
</dbReference>
<gene>
    <name evidence="3" type="ORF">SAMN05661077_0723</name>
</gene>
<dbReference type="AlphaFoldDB" id="A0A0P9EMB4"/>
<dbReference type="STRING" id="381306.AN478_11530"/>
<keyword evidence="1" id="KW-0812">Transmembrane</keyword>
<keyword evidence="4" id="KW-1185">Reference proteome</keyword>
<dbReference type="Proteomes" id="UP000183104">
    <property type="component" value="Unassembled WGS sequence"/>
</dbReference>
<evidence type="ECO:0000256" key="1">
    <source>
        <dbReference type="SAM" id="Phobius"/>
    </source>
</evidence>
<dbReference type="OrthoDB" id="396512at2"/>
<dbReference type="InterPro" id="IPR017832">
    <property type="entry name" value="Glyco_trans_2_hopen-assoc_HpnB"/>
</dbReference>
<feature type="transmembrane region" description="Helical" evidence="1">
    <location>
        <begin position="310"/>
        <end position="331"/>
    </location>
</feature>
<dbReference type="EMBL" id="FMUN01000002">
    <property type="protein sequence ID" value="SCX92121.1"/>
    <property type="molecule type" value="Genomic_DNA"/>
</dbReference>
<dbReference type="InterPro" id="IPR029044">
    <property type="entry name" value="Nucleotide-diphossugar_trans"/>
</dbReference>